<dbReference type="SUPFAM" id="SSF52047">
    <property type="entry name" value="RNI-like"/>
    <property type="match status" value="1"/>
</dbReference>
<dbReference type="OMA" id="CHASMSV"/>
<dbReference type="VEuPathDB" id="FungiDB:SDRG_07052"/>
<gene>
    <name evidence="1" type="ORF">SDRG_07052</name>
</gene>
<dbReference type="GeneID" id="19947779"/>
<keyword evidence="2" id="KW-1185">Reference proteome</keyword>
<evidence type="ECO:0000313" key="2">
    <source>
        <dbReference type="Proteomes" id="UP000030762"/>
    </source>
</evidence>
<dbReference type="InParanoid" id="T0QND5"/>
<dbReference type="AlphaFoldDB" id="T0QND5"/>
<proteinExistence type="predicted"/>
<dbReference type="Proteomes" id="UP000030762">
    <property type="component" value="Unassembled WGS sequence"/>
</dbReference>
<name>T0QND5_SAPDV</name>
<evidence type="ECO:0000313" key="1">
    <source>
        <dbReference type="EMBL" id="EQC35340.1"/>
    </source>
</evidence>
<dbReference type="RefSeq" id="XP_008611090.1">
    <property type="nucleotide sequence ID" value="XM_008612868.1"/>
</dbReference>
<dbReference type="Gene3D" id="3.80.10.10">
    <property type="entry name" value="Ribonuclease Inhibitor"/>
    <property type="match status" value="1"/>
</dbReference>
<dbReference type="EMBL" id="JH767151">
    <property type="protein sequence ID" value="EQC35340.1"/>
    <property type="molecule type" value="Genomic_DNA"/>
</dbReference>
<organism evidence="1 2">
    <name type="scientific">Saprolegnia diclina (strain VS20)</name>
    <dbReference type="NCBI Taxonomy" id="1156394"/>
    <lineage>
        <taxon>Eukaryota</taxon>
        <taxon>Sar</taxon>
        <taxon>Stramenopiles</taxon>
        <taxon>Oomycota</taxon>
        <taxon>Saprolegniomycetes</taxon>
        <taxon>Saprolegniales</taxon>
        <taxon>Saprolegniaceae</taxon>
        <taxon>Saprolegnia</taxon>
    </lineage>
</organism>
<sequence length="521" mass="57446">MTKRSCHASMSVVDSDVLIVIVQYLASPDDVVSLLQAVPRTKLVAPLVALQTLLTTSSAWESKNWPQLCIEMKDDRYRPLICAAAPAFPSIRIGDLHMLGSMLPGPSNSLDTQHAAIIAFAAEWGHKIESIDVTEWLDGGCIDVLTHVLHLCTGLASLTINVDTEEINPSHFAAVVHAASHARRIDVWTMDGSLSRCGDWRPIFGSWLASGHATHLGLTDAFAADDDDDDDDDDDLEDFQVKRFNDPNGFARAMTAATSLTSLRLVRCDVLLQSLLDTDASMRHITALHLDTSRRDVVEWLLSTKINLSGLRELGIGSDAQDDYSFVLALLPRLVSLEKLSLEGCALRSVPNALPESPRHLKALALSLCVAMDDSTVFRLLDWASQSPCLQSITLERCTAVGRDATRVERLVRQWIGANVRDVTFDLCEFNAATVNALAAALYGTRRALPFDLRLNCDKLRLTSFEVLLETLATCTGVTFYGHVSIYIKQHIRNHLRSLATILGLHYVDNGISHFRLRSRV</sequence>
<dbReference type="InterPro" id="IPR032675">
    <property type="entry name" value="LRR_dom_sf"/>
</dbReference>
<accession>T0QND5</accession>
<reference evidence="1 2" key="1">
    <citation type="submission" date="2012-04" db="EMBL/GenBank/DDBJ databases">
        <title>The Genome Sequence of Saprolegnia declina VS20.</title>
        <authorList>
            <consortium name="The Broad Institute Genome Sequencing Platform"/>
            <person name="Russ C."/>
            <person name="Nusbaum C."/>
            <person name="Tyler B."/>
            <person name="van West P."/>
            <person name="Dieguez-Uribeondo J."/>
            <person name="de Bruijn I."/>
            <person name="Tripathy S."/>
            <person name="Jiang R."/>
            <person name="Young S.K."/>
            <person name="Zeng Q."/>
            <person name="Gargeya S."/>
            <person name="Fitzgerald M."/>
            <person name="Haas B."/>
            <person name="Abouelleil A."/>
            <person name="Alvarado L."/>
            <person name="Arachchi H.M."/>
            <person name="Berlin A."/>
            <person name="Chapman S.B."/>
            <person name="Goldberg J."/>
            <person name="Griggs A."/>
            <person name="Gujja S."/>
            <person name="Hansen M."/>
            <person name="Howarth C."/>
            <person name="Imamovic A."/>
            <person name="Larimer J."/>
            <person name="McCowen C."/>
            <person name="Montmayeur A."/>
            <person name="Murphy C."/>
            <person name="Neiman D."/>
            <person name="Pearson M."/>
            <person name="Priest M."/>
            <person name="Roberts A."/>
            <person name="Saif S."/>
            <person name="Shea T."/>
            <person name="Sisk P."/>
            <person name="Sykes S."/>
            <person name="Wortman J."/>
            <person name="Nusbaum C."/>
            <person name="Birren B."/>
        </authorList>
    </citation>
    <scope>NUCLEOTIDE SEQUENCE [LARGE SCALE GENOMIC DNA]</scope>
    <source>
        <strain evidence="1 2">VS20</strain>
    </source>
</reference>
<protein>
    <submittedName>
        <fullName evidence="1">Uncharacterized protein</fullName>
    </submittedName>
</protein>